<name>A0ABW6WG60_9ACTN</name>
<dbReference type="RefSeq" id="WP_020510162.1">
    <property type="nucleotide sequence ID" value="NZ_JBIAZU010000004.1"/>
</dbReference>
<dbReference type="InterPro" id="IPR040783">
    <property type="entry name" value="VLRF1"/>
</dbReference>
<dbReference type="EMBL" id="JBIAZU010000004">
    <property type="protein sequence ID" value="MFF5292280.1"/>
    <property type="molecule type" value="Genomic_DNA"/>
</dbReference>
<dbReference type="Gene3D" id="3.30.420.60">
    <property type="entry name" value="eRF1 domain 2"/>
    <property type="match status" value="1"/>
</dbReference>
<sequence length="214" mass="22612">MVERAAAGGGKWVDVGPDRVPRWLENFVTRHGAYTEKGLILIAEDGASAEWRTPPGAPEAATMTDLIREARTPRRLGLLLARKGAVAVGIAEGPELVASKVDTHYVQGRTAAGGWSQQRFARRRDNQAKAATADGAGIVGRILLPRVRDLTALVTGGDRTAVDAILAAPALAPVAALRAERFLDVPEPRHAVLMSAIAGARAVSVLVREPSRPA</sequence>
<gene>
    <name evidence="2" type="ORF">ACFY35_22800</name>
</gene>
<protein>
    <submittedName>
        <fullName evidence="2">AcVLRF1 family peptidyl-tRNA hydrolase</fullName>
    </submittedName>
</protein>
<organism evidence="2 3">
    <name type="scientific">Paractinoplanes globisporus</name>
    <dbReference type="NCBI Taxonomy" id="113565"/>
    <lineage>
        <taxon>Bacteria</taxon>
        <taxon>Bacillati</taxon>
        <taxon>Actinomycetota</taxon>
        <taxon>Actinomycetes</taxon>
        <taxon>Micromonosporales</taxon>
        <taxon>Micromonosporaceae</taxon>
        <taxon>Paractinoplanes</taxon>
    </lineage>
</organism>
<dbReference type="GO" id="GO:0016787">
    <property type="term" value="F:hydrolase activity"/>
    <property type="evidence" value="ECO:0007669"/>
    <property type="project" value="UniProtKB-KW"/>
</dbReference>
<accession>A0ABW6WG60</accession>
<evidence type="ECO:0000313" key="3">
    <source>
        <dbReference type="Proteomes" id="UP001602245"/>
    </source>
</evidence>
<keyword evidence="2" id="KW-0378">Hydrolase</keyword>
<dbReference type="Pfam" id="PF18859">
    <property type="entry name" value="acVLRF1"/>
    <property type="match status" value="1"/>
</dbReference>
<evidence type="ECO:0000259" key="1">
    <source>
        <dbReference type="Pfam" id="PF18859"/>
    </source>
</evidence>
<dbReference type="Proteomes" id="UP001602245">
    <property type="component" value="Unassembled WGS sequence"/>
</dbReference>
<reference evidence="2 3" key="1">
    <citation type="submission" date="2024-10" db="EMBL/GenBank/DDBJ databases">
        <title>The Natural Products Discovery Center: Release of the First 8490 Sequenced Strains for Exploring Actinobacteria Biosynthetic Diversity.</title>
        <authorList>
            <person name="Kalkreuter E."/>
            <person name="Kautsar S.A."/>
            <person name="Yang D."/>
            <person name="Bader C.D."/>
            <person name="Teijaro C.N."/>
            <person name="Fluegel L."/>
            <person name="Davis C.M."/>
            <person name="Simpson J.R."/>
            <person name="Lauterbach L."/>
            <person name="Steele A.D."/>
            <person name="Gui C."/>
            <person name="Meng S."/>
            <person name="Li G."/>
            <person name="Viehrig K."/>
            <person name="Ye F."/>
            <person name="Su P."/>
            <person name="Kiefer A.F."/>
            <person name="Nichols A."/>
            <person name="Cepeda A.J."/>
            <person name="Yan W."/>
            <person name="Fan B."/>
            <person name="Jiang Y."/>
            <person name="Adhikari A."/>
            <person name="Zheng C.-J."/>
            <person name="Schuster L."/>
            <person name="Cowan T.M."/>
            <person name="Smanski M.J."/>
            <person name="Chevrette M.G."/>
            <person name="De Carvalho L.P.S."/>
            <person name="Shen B."/>
        </authorList>
    </citation>
    <scope>NUCLEOTIDE SEQUENCE [LARGE SCALE GENOMIC DNA]</scope>
    <source>
        <strain evidence="2 3">NPDC000087</strain>
    </source>
</reference>
<evidence type="ECO:0000313" key="2">
    <source>
        <dbReference type="EMBL" id="MFF5292280.1"/>
    </source>
</evidence>
<dbReference type="SUPFAM" id="SSF53137">
    <property type="entry name" value="Translational machinery components"/>
    <property type="match status" value="1"/>
</dbReference>
<feature type="domain" description="Actinobacteria/chloroflexi VLRF1 release factor" evidence="1">
    <location>
        <begin position="74"/>
        <end position="205"/>
    </location>
</feature>
<dbReference type="InterPro" id="IPR042226">
    <property type="entry name" value="eFR1_2_sf"/>
</dbReference>
<keyword evidence="3" id="KW-1185">Reference proteome</keyword>
<proteinExistence type="predicted"/>
<dbReference type="NCBIfam" id="NF041024">
    <property type="entry name" value="acVLRF1_NCBI"/>
    <property type="match status" value="1"/>
</dbReference>
<comment type="caution">
    <text evidence="2">The sequence shown here is derived from an EMBL/GenBank/DDBJ whole genome shotgun (WGS) entry which is preliminary data.</text>
</comment>